<dbReference type="STRING" id="54914.AV540_01040"/>
<proteinExistence type="predicted"/>
<dbReference type="Pfam" id="PF05050">
    <property type="entry name" value="Methyltransf_21"/>
    <property type="match status" value="1"/>
</dbReference>
<dbReference type="Gene3D" id="3.40.50.150">
    <property type="entry name" value="Vaccinia Virus protein VP39"/>
    <property type="match status" value="1"/>
</dbReference>
<name>A0A4Y3PCM1_BREPA</name>
<sequence length="262" mass="29827">MHSPVYLGNNRLLLTTCYGKKLLSPSEDLSVGVELAANGTHESPLTRYFCQQVKPRQVVVELGAHIGYFTILLGQLIGPTGKLFALEPHPRCHAFLLDNLSINYFHDRVQSYRLAAFSRKSRISFYASRRFLGNSSLQQHNEAYHKHYLDEFDQLEVDAVAVDDLLPPDQSIDFVKVDIEGGEYQAFLGMERVLSTQAKNVVFELNRNMLQADWEPFAQLLCHYRQTFSKRFFVLNSEGSTVEIDLDIVLATGECPYLIMTD</sequence>
<keyword evidence="3" id="KW-1185">Reference proteome</keyword>
<feature type="domain" description="Methyltransferase FkbM" evidence="1">
    <location>
        <begin position="62"/>
        <end position="219"/>
    </location>
</feature>
<dbReference type="RefSeq" id="WP_122966207.1">
    <property type="nucleotide sequence ID" value="NZ_BJMH01000006.1"/>
</dbReference>
<dbReference type="GeneID" id="87615107"/>
<evidence type="ECO:0000259" key="1">
    <source>
        <dbReference type="Pfam" id="PF05050"/>
    </source>
</evidence>
<comment type="caution">
    <text evidence="2">The sequence shown here is derived from an EMBL/GenBank/DDBJ whole genome shotgun (WGS) entry which is preliminary data.</text>
</comment>
<dbReference type="EMBL" id="BJMH01000006">
    <property type="protein sequence ID" value="GEB32152.1"/>
    <property type="molecule type" value="Genomic_DNA"/>
</dbReference>
<reference evidence="2 3" key="1">
    <citation type="submission" date="2019-06" db="EMBL/GenBank/DDBJ databases">
        <title>Whole genome shotgun sequence of Brevibacillus parabrevis NBRC 12334.</title>
        <authorList>
            <person name="Hosoyama A."/>
            <person name="Uohara A."/>
            <person name="Ohji S."/>
            <person name="Ichikawa N."/>
        </authorList>
    </citation>
    <scope>NUCLEOTIDE SEQUENCE [LARGE SCALE GENOMIC DNA]</scope>
    <source>
        <strain evidence="2 3">NBRC 12334</strain>
    </source>
</reference>
<gene>
    <name evidence="2" type="ORF">BPA01_17320</name>
</gene>
<accession>A0A4Y3PCM1</accession>
<evidence type="ECO:0000313" key="2">
    <source>
        <dbReference type="EMBL" id="GEB32152.1"/>
    </source>
</evidence>
<dbReference type="PANTHER" id="PTHR34203:SF15">
    <property type="entry name" value="SLL1173 PROTEIN"/>
    <property type="match status" value="1"/>
</dbReference>
<dbReference type="NCBIfam" id="TIGR01444">
    <property type="entry name" value="fkbM_fam"/>
    <property type="match status" value="1"/>
</dbReference>
<dbReference type="PANTHER" id="PTHR34203">
    <property type="entry name" value="METHYLTRANSFERASE, FKBM FAMILY PROTEIN"/>
    <property type="match status" value="1"/>
</dbReference>
<protein>
    <recommendedName>
        <fullName evidence="1">Methyltransferase FkbM domain-containing protein</fullName>
    </recommendedName>
</protein>
<organism evidence="2 3">
    <name type="scientific">Brevibacillus parabrevis</name>
    <dbReference type="NCBI Taxonomy" id="54914"/>
    <lineage>
        <taxon>Bacteria</taxon>
        <taxon>Bacillati</taxon>
        <taxon>Bacillota</taxon>
        <taxon>Bacilli</taxon>
        <taxon>Bacillales</taxon>
        <taxon>Paenibacillaceae</taxon>
        <taxon>Brevibacillus</taxon>
    </lineage>
</organism>
<dbReference type="AlphaFoldDB" id="A0A4Y3PCM1"/>
<dbReference type="InterPro" id="IPR029063">
    <property type="entry name" value="SAM-dependent_MTases_sf"/>
</dbReference>
<dbReference type="Proteomes" id="UP000316882">
    <property type="component" value="Unassembled WGS sequence"/>
</dbReference>
<dbReference type="InterPro" id="IPR006342">
    <property type="entry name" value="FkbM_mtfrase"/>
</dbReference>
<dbReference type="InterPro" id="IPR052514">
    <property type="entry name" value="SAM-dependent_MTase"/>
</dbReference>
<dbReference type="SUPFAM" id="SSF53335">
    <property type="entry name" value="S-adenosyl-L-methionine-dependent methyltransferases"/>
    <property type="match status" value="1"/>
</dbReference>
<evidence type="ECO:0000313" key="3">
    <source>
        <dbReference type="Proteomes" id="UP000316882"/>
    </source>
</evidence>